<name>A0A5J4YL08_PORPP</name>
<feature type="region of interest" description="Disordered" evidence="1">
    <location>
        <begin position="38"/>
        <end position="65"/>
    </location>
</feature>
<evidence type="ECO:0000313" key="3">
    <source>
        <dbReference type="Proteomes" id="UP000324585"/>
    </source>
</evidence>
<evidence type="ECO:0000313" key="2">
    <source>
        <dbReference type="EMBL" id="KAA8492161.1"/>
    </source>
</evidence>
<proteinExistence type="predicted"/>
<feature type="region of interest" description="Disordered" evidence="1">
    <location>
        <begin position="227"/>
        <end position="246"/>
    </location>
</feature>
<sequence>MQARQRNVVASLYRALNSARWIHACGMVPKMDFFPDPKRKKQPMTHAKSDAEADGPDGAQDGKSPEFPDPFYVIWNGEDAFRGIIYRRYAEYVALGGTLSLRYIRHSKMITWDGAFAFLRYKYVHHGKGENLRFFAFRNGKNGTRGYTVSMHIFRAALRQADAPQLEKRAFRTTTQALVFCQQAGTEGTDWQTLEGSVRFMAKHPAFCTPKLVSEFLIRATVRDSADDATRRQKQTHRPTSGRDRPRTLGRCRDCRILPCGAPEFRQSVRIIYTCSRPAAPTVKVVLIP</sequence>
<protein>
    <submittedName>
        <fullName evidence="2">Uncharacterized protein</fullName>
    </submittedName>
</protein>
<gene>
    <name evidence="2" type="ORF">FVE85_3599</name>
</gene>
<evidence type="ECO:0000256" key="1">
    <source>
        <dbReference type="SAM" id="MobiDB-lite"/>
    </source>
</evidence>
<keyword evidence="3" id="KW-1185">Reference proteome</keyword>
<comment type="caution">
    <text evidence="2">The sequence shown here is derived from an EMBL/GenBank/DDBJ whole genome shotgun (WGS) entry which is preliminary data.</text>
</comment>
<dbReference type="AlphaFoldDB" id="A0A5J4YL08"/>
<organism evidence="2 3">
    <name type="scientific">Porphyridium purpureum</name>
    <name type="common">Red alga</name>
    <name type="synonym">Porphyridium cruentum</name>
    <dbReference type="NCBI Taxonomy" id="35688"/>
    <lineage>
        <taxon>Eukaryota</taxon>
        <taxon>Rhodophyta</taxon>
        <taxon>Bangiophyceae</taxon>
        <taxon>Porphyridiales</taxon>
        <taxon>Porphyridiaceae</taxon>
        <taxon>Porphyridium</taxon>
    </lineage>
</organism>
<dbReference type="Proteomes" id="UP000324585">
    <property type="component" value="Unassembled WGS sequence"/>
</dbReference>
<reference evidence="3" key="1">
    <citation type="journal article" date="2019" name="Nat. Commun.">
        <title>Expansion of phycobilisome linker gene families in mesophilic red algae.</title>
        <authorList>
            <person name="Lee J."/>
            <person name="Kim D."/>
            <person name="Bhattacharya D."/>
            <person name="Yoon H.S."/>
        </authorList>
    </citation>
    <scope>NUCLEOTIDE SEQUENCE [LARGE SCALE GENOMIC DNA]</scope>
    <source>
        <strain evidence="3">CCMP 1328</strain>
    </source>
</reference>
<accession>A0A5J4YL08</accession>
<dbReference type="EMBL" id="VRMN01000010">
    <property type="protein sequence ID" value="KAA8492161.1"/>
    <property type="molecule type" value="Genomic_DNA"/>
</dbReference>